<keyword evidence="1" id="KW-0472">Membrane</keyword>
<evidence type="ECO:0000256" key="1">
    <source>
        <dbReference type="SAM" id="Phobius"/>
    </source>
</evidence>
<dbReference type="AlphaFoldDB" id="A0A0B4XNL4"/>
<dbReference type="Proteomes" id="UP000006764">
    <property type="component" value="Chromosome"/>
</dbReference>
<dbReference type="Pfam" id="PF11174">
    <property type="entry name" value="DUF2970"/>
    <property type="match status" value="1"/>
</dbReference>
<evidence type="ECO:0000313" key="2">
    <source>
        <dbReference type="EMBL" id="AJD48365.1"/>
    </source>
</evidence>
<dbReference type="RefSeq" id="WP_008735454.1">
    <property type="nucleotide sequence ID" value="NZ_CP004387.1"/>
</dbReference>
<dbReference type="InterPro" id="IPR021344">
    <property type="entry name" value="DUF2970"/>
</dbReference>
<organism evidence="2 3">
    <name type="scientific">Isoalcanivorax pacificus W11-5</name>
    <dbReference type="NCBI Taxonomy" id="391936"/>
    <lineage>
        <taxon>Bacteria</taxon>
        <taxon>Pseudomonadati</taxon>
        <taxon>Pseudomonadota</taxon>
        <taxon>Gammaproteobacteria</taxon>
        <taxon>Oceanospirillales</taxon>
        <taxon>Alcanivoracaceae</taxon>
        <taxon>Isoalcanivorax</taxon>
    </lineage>
</organism>
<dbReference type="OrthoDB" id="5625885at2"/>
<keyword evidence="1" id="KW-0812">Transmembrane</keyword>
<dbReference type="KEGG" id="apac:S7S_09765"/>
<keyword evidence="1" id="KW-1133">Transmembrane helix</keyword>
<name>A0A0B4XNL4_9GAMM</name>
<gene>
    <name evidence="2" type="ORF">S7S_09765</name>
</gene>
<sequence>MQDNQPVPIQDNPEPGKPNLFQVIWSVIAALFGVQSGKNRERDFKQGKAGDYILVYVVLVVAMVLGMVVTVNMVLDAASK</sequence>
<keyword evidence="3" id="KW-1185">Reference proteome</keyword>
<evidence type="ECO:0000313" key="3">
    <source>
        <dbReference type="Proteomes" id="UP000006764"/>
    </source>
</evidence>
<dbReference type="STRING" id="391936.S7S_09765"/>
<dbReference type="EMBL" id="CP004387">
    <property type="protein sequence ID" value="AJD48365.1"/>
    <property type="molecule type" value="Genomic_DNA"/>
</dbReference>
<reference evidence="2 3" key="1">
    <citation type="journal article" date="2012" name="J. Bacteriol.">
        <title>Genome sequence of an alkane-degrading bacterium, Alcanivorax pacificus type strain W11-5, isolated from deep sea sediment.</title>
        <authorList>
            <person name="Lai Q."/>
            <person name="Shao Z."/>
        </authorList>
    </citation>
    <scope>NUCLEOTIDE SEQUENCE [LARGE SCALE GENOMIC DNA]</scope>
    <source>
        <strain evidence="2 3">W11-5</strain>
    </source>
</reference>
<proteinExistence type="predicted"/>
<feature type="transmembrane region" description="Helical" evidence="1">
    <location>
        <begin position="20"/>
        <end position="37"/>
    </location>
</feature>
<protein>
    <recommendedName>
        <fullName evidence="4">DUF2970 domain-containing protein</fullName>
    </recommendedName>
</protein>
<accession>A0A0B4XNL4</accession>
<dbReference type="HOGENOM" id="CLU_180692_2_0_6"/>
<evidence type="ECO:0008006" key="4">
    <source>
        <dbReference type="Google" id="ProtNLM"/>
    </source>
</evidence>
<feature type="transmembrane region" description="Helical" evidence="1">
    <location>
        <begin position="49"/>
        <end position="75"/>
    </location>
</feature>